<keyword evidence="8" id="KW-0267">Excision nuclease</keyword>
<dbReference type="Gene3D" id="3.40.50.300">
    <property type="entry name" value="P-loop containing nucleotide triphosphate hydrolases"/>
    <property type="match status" value="2"/>
</dbReference>
<dbReference type="PANTHER" id="PTHR43152">
    <property type="entry name" value="UVRABC SYSTEM PROTEIN A"/>
    <property type="match status" value="1"/>
</dbReference>
<dbReference type="InterPro" id="IPR017871">
    <property type="entry name" value="ABC_transporter-like_CS"/>
</dbReference>
<protein>
    <recommendedName>
        <fullName evidence="12">UvrABC system protein A</fullName>
    </recommendedName>
    <alternativeName>
        <fullName evidence="13">Excinuclease ABC subunit A</fullName>
    </alternativeName>
</protein>
<feature type="domain" description="ABC transporter" evidence="14">
    <location>
        <begin position="170"/>
        <end position="434"/>
    </location>
</feature>
<keyword evidence="5" id="KW-0227">DNA damage</keyword>
<evidence type="ECO:0000259" key="14">
    <source>
        <dbReference type="PROSITE" id="PS50893"/>
    </source>
</evidence>
<organism evidence="15 16">
    <name type="scientific">Weissella oryzae (strain DSM 25784 / JCM 18191 / LMG 30913 / SG25)</name>
    <dbReference type="NCBI Taxonomy" id="1329250"/>
    <lineage>
        <taxon>Bacteria</taxon>
        <taxon>Bacillati</taxon>
        <taxon>Bacillota</taxon>
        <taxon>Bacilli</taxon>
        <taxon>Lactobacillales</taxon>
        <taxon>Lactobacillaceae</taxon>
        <taxon>Weissella</taxon>
    </lineage>
</organism>
<evidence type="ECO:0000256" key="11">
    <source>
        <dbReference type="ARBA" id="ARBA00038000"/>
    </source>
</evidence>
<dbReference type="PROSITE" id="PS50893">
    <property type="entry name" value="ABC_TRANSPORTER_2"/>
    <property type="match status" value="2"/>
</dbReference>
<keyword evidence="9" id="KW-0238">DNA-binding</keyword>
<dbReference type="Gene3D" id="1.20.1580.10">
    <property type="entry name" value="ABC transporter ATPase like domain"/>
    <property type="match status" value="2"/>
</dbReference>
<evidence type="ECO:0000256" key="5">
    <source>
        <dbReference type="ARBA" id="ARBA00022763"/>
    </source>
</evidence>
<accession>A0A069CU61</accession>
<dbReference type="Proteomes" id="UP000030643">
    <property type="component" value="Unassembled WGS sequence"/>
</dbReference>
<dbReference type="GO" id="GO:0005737">
    <property type="term" value="C:cytoplasm"/>
    <property type="evidence" value="ECO:0007669"/>
    <property type="project" value="UniProtKB-SubCell"/>
</dbReference>
<dbReference type="EMBL" id="DF820492">
    <property type="protein sequence ID" value="GAK31305.1"/>
    <property type="molecule type" value="Genomic_DNA"/>
</dbReference>
<dbReference type="OrthoDB" id="9809851at2"/>
<keyword evidence="3" id="KW-0677">Repeat</keyword>
<dbReference type="STRING" id="1329250.WOSG25_090020"/>
<keyword evidence="16" id="KW-1185">Reference proteome</keyword>
<dbReference type="AlphaFoldDB" id="A0A069CU61"/>
<dbReference type="InterPro" id="IPR003439">
    <property type="entry name" value="ABC_transporter-like_ATP-bd"/>
</dbReference>
<evidence type="ECO:0000256" key="9">
    <source>
        <dbReference type="ARBA" id="ARBA00023125"/>
    </source>
</evidence>
<dbReference type="GO" id="GO:0005524">
    <property type="term" value="F:ATP binding"/>
    <property type="evidence" value="ECO:0007669"/>
    <property type="project" value="UniProtKB-KW"/>
</dbReference>
<dbReference type="GO" id="GO:0003677">
    <property type="term" value="F:DNA binding"/>
    <property type="evidence" value="ECO:0007669"/>
    <property type="project" value="UniProtKB-KW"/>
</dbReference>
<evidence type="ECO:0000256" key="8">
    <source>
        <dbReference type="ARBA" id="ARBA00022881"/>
    </source>
</evidence>
<keyword evidence="6" id="KW-0228">DNA excision</keyword>
<keyword evidence="10" id="KW-0234">DNA repair</keyword>
<dbReference type="RefSeq" id="WP_027699303.1">
    <property type="nucleotide sequence ID" value="NZ_DF820492.1"/>
</dbReference>
<name>A0A069CU61_WEIOS</name>
<dbReference type="eggNOG" id="COG0178">
    <property type="taxonomic scope" value="Bacteria"/>
</dbReference>
<comment type="similarity">
    <text evidence="11">Belongs to the ABC transporter superfamily. UvrA family.</text>
</comment>
<evidence type="ECO:0000313" key="15">
    <source>
        <dbReference type="EMBL" id="GAK31305.1"/>
    </source>
</evidence>
<evidence type="ECO:0000256" key="3">
    <source>
        <dbReference type="ARBA" id="ARBA00022737"/>
    </source>
</evidence>
<dbReference type="InterPro" id="IPR027417">
    <property type="entry name" value="P-loop_NTPase"/>
</dbReference>
<dbReference type="GO" id="GO:0006281">
    <property type="term" value="P:DNA repair"/>
    <property type="evidence" value="ECO:0007669"/>
    <property type="project" value="UniProtKB-KW"/>
</dbReference>
<dbReference type="GO" id="GO:0004518">
    <property type="term" value="F:nuclease activity"/>
    <property type="evidence" value="ECO:0007669"/>
    <property type="project" value="UniProtKB-KW"/>
</dbReference>
<dbReference type="Pfam" id="PF00005">
    <property type="entry name" value="ABC_tran"/>
    <property type="match status" value="1"/>
</dbReference>
<evidence type="ECO:0000256" key="4">
    <source>
        <dbReference type="ARBA" id="ARBA00022741"/>
    </source>
</evidence>
<comment type="subcellular location">
    <subcellularLocation>
        <location evidence="1">Cytoplasm</location>
    </subcellularLocation>
</comment>
<evidence type="ECO:0000256" key="12">
    <source>
        <dbReference type="ARBA" id="ARBA00039316"/>
    </source>
</evidence>
<evidence type="ECO:0000256" key="10">
    <source>
        <dbReference type="ARBA" id="ARBA00023204"/>
    </source>
</evidence>
<keyword evidence="4" id="KW-0547">Nucleotide-binding</keyword>
<evidence type="ECO:0000313" key="16">
    <source>
        <dbReference type="Proteomes" id="UP000030643"/>
    </source>
</evidence>
<proteinExistence type="inferred from homology"/>
<evidence type="ECO:0000256" key="1">
    <source>
        <dbReference type="ARBA" id="ARBA00004496"/>
    </source>
</evidence>
<dbReference type="SMART" id="SM00382">
    <property type="entry name" value="AAA"/>
    <property type="match status" value="2"/>
</dbReference>
<dbReference type="CDD" id="cd03270">
    <property type="entry name" value="ABC_UvrA_I"/>
    <property type="match status" value="1"/>
</dbReference>
<keyword evidence="7" id="KW-0067">ATP-binding</keyword>
<reference evidence="16" key="1">
    <citation type="journal article" date="2014" name="Genome Announc.">
        <title>Draft genome sequence of Weissella oryzae SG25T, isolated from fermented rice grains.</title>
        <authorList>
            <person name="Tanizawa Y."/>
            <person name="Fujisawa T."/>
            <person name="Mochizuki T."/>
            <person name="Kaminuma E."/>
            <person name="Suzuki Y."/>
            <person name="Nakamura Y."/>
            <person name="Tohno M."/>
        </authorList>
    </citation>
    <scope>NUCLEOTIDE SEQUENCE [LARGE SCALE GENOMIC DNA]</scope>
    <source>
        <strain evidence="16">DSM 25784 / JCM 18191 / LMG 30913 / SG25</strain>
    </source>
</reference>
<dbReference type="Gene3D" id="1.10.8.280">
    <property type="entry name" value="ABC transporter ATPase domain-like"/>
    <property type="match status" value="1"/>
</dbReference>
<dbReference type="SUPFAM" id="SSF52540">
    <property type="entry name" value="P-loop containing nucleoside triphosphate hydrolases"/>
    <property type="match status" value="2"/>
</dbReference>
<evidence type="ECO:0000256" key="6">
    <source>
        <dbReference type="ARBA" id="ARBA00022769"/>
    </source>
</evidence>
<dbReference type="PANTHER" id="PTHR43152:SF3">
    <property type="entry name" value="UVRABC SYSTEM PROTEIN A"/>
    <property type="match status" value="1"/>
</dbReference>
<dbReference type="PROSITE" id="PS00211">
    <property type="entry name" value="ABC_TRANSPORTER_1"/>
    <property type="match status" value="2"/>
</dbReference>
<evidence type="ECO:0000256" key="7">
    <source>
        <dbReference type="ARBA" id="ARBA00022840"/>
    </source>
</evidence>
<evidence type="ECO:0000256" key="2">
    <source>
        <dbReference type="ARBA" id="ARBA00022490"/>
    </source>
</evidence>
<sequence length="739" mass="81041">MTEYIEIIDDRENNLKNISLRIPKKQITVFTGVSGSGKSSLVFDTLANESQRLLGETLPSFVRQFLPKYARPAVEAIRNLPASIVVDQKPLGGNVRSTLATVTDIAPVIRNMYAKLGQPKIGGVDYFSFNTAAGMCPVCQGIGRKTAVNLTKFIDESKSLNEGAVQFPPYKRVDVYTASGLFDNDKPIKDYTARERSQLLDGDATIGKVKMGSFNATYEGFLEKFNRNYLQREGEIPERTQKLISEYTHEERCDSCQGQRFAPKTLAVKVAGYNIAEMLAMQLTDLVTVLDQLAKADKAGIEILQEQVNHLIDLGLGYLTLDRATASLSGGESQRVKLVKYLSNALTDMLYIFDEPSVGLHPDDISRINAIFLKLRDKGNTVIIIEHDPDVIKLADWVIELGPQAGVHGGQVMFEGTYAELLKSDTLTGQYLAQGKKYKDQPRPAKDFLIGLASSVHNLQAQQLKVPVGLLTVLTGVAGSGKSTLLASSFQAAYPELVYVDQNSLASNTRSNPATFIGIMDNIRKLLAKANDQPVGMFSYNSEGACEACGGRGYIESNLAFMETVKTTCEVCGGKRYKQVVLQYKFQEKNIVEILDLTVEEALEFFKKTAAIKKKIQAMNELGLGYLSLGQSTASLSGGEKQRLKLAAEFYQEGSIYVLDEPSTGLHLADIQNLLRIINHFVDNGNTVVVIEHQLDIIRQADWVIDLGPGAGTKGGKVVFAGPVKELLGNQNSVTAQYI</sequence>
<gene>
    <name evidence="15" type="ORF">WOSG25_090020</name>
</gene>
<feature type="domain" description="ABC transporter" evidence="14">
    <location>
        <begin position="443"/>
        <end position="734"/>
    </location>
</feature>
<evidence type="ECO:0000256" key="13">
    <source>
        <dbReference type="ARBA" id="ARBA00042156"/>
    </source>
</evidence>
<dbReference type="InterPro" id="IPR003593">
    <property type="entry name" value="AAA+_ATPase"/>
</dbReference>
<dbReference type="GO" id="GO:0016887">
    <property type="term" value="F:ATP hydrolysis activity"/>
    <property type="evidence" value="ECO:0007669"/>
    <property type="project" value="InterPro"/>
</dbReference>
<keyword evidence="2" id="KW-0963">Cytoplasm</keyword>